<dbReference type="GO" id="GO:0005876">
    <property type="term" value="C:spindle microtubule"/>
    <property type="evidence" value="ECO:0007669"/>
    <property type="project" value="TreeGrafter"/>
</dbReference>
<dbReference type="PROSITE" id="PS50067">
    <property type="entry name" value="KINESIN_MOTOR_2"/>
    <property type="match status" value="1"/>
</dbReference>
<keyword evidence="8" id="KW-0206">Cytoskeleton</keyword>
<dbReference type="GO" id="GO:0090307">
    <property type="term" value="P:mitotic spindle assembly"/>
    <property type="evidence" value="ECO:0007669"/>
    <property type="project" value="TreeGrafter"/>
</dbReference>
<dbReference type="SUPFAM" id="SSF52540">
    <property type="entry name" value="P-loop containing nucleoside triphosphate hydrolases"/>
    <property type="match status" value="1"/>
</dbReference>
<feature type="binding site" evidence="9">
    <location>
        <begin position="161"/>
        <end position="168"/>
    </location>
    <ligand>
        <name>ATP</name>
        <dbReference type="ChEBI" id="CHEBI:30616"/>
    </ligand>
</feature>
<keyword evidence="11" id="KW-1185">Reference proteome</keyword>
<dbReference type="GO" id="GO:0072686">
    <property type="term" value="C:mitotic spindle"/>
    <property type="evidence" value="ECO:0007669"/>
    <property type="project" value="TreeGrafter"/>
</dbReference>
<feature type="domain" description="Kinesin motor" evidence="10">
    <location>
        <begin position="64"/>
        <end position="334"/>
    </location>
</feature>
<dbReference type="AlphaFoldDB" id="A0A915HSW2"/>
<dbReference type="GO" id="GO:0007018">
    <property type="term" value="P:microtubule-based movement"/>
    <property type="evidence" value="ECO:0007669"/>
    <property type="project" value="InterPro"/>
</dbReference>
<dbReference type="Gene3D" id="3.40.850.10">
    <property type="entry name" value="Kinesin motor domain"/>
    <property type="match status" value="1"/>
</dbReference>
<evidence type="ECO:0000256" key="6">
    <source>
        <dbReference type="ARBA" id="ARBA00023054"/>
    </source>
</evidence>
<evidence type="ECO:0000256" key="5">
    <source>
        <dbReference type="ARBA" id="ARBA00022840"/>
    </source>
</evidence>
<sequence>MADLRPRSYIVAKSPAYHLADLNESLEVQVLNLRQNLLSALEDAVVADGSQLDQLNLNDVGNEFLKVYLRVRPFSTLEISAGEDKHCVKVLNGKVVHTKAPPDSSSFRNAQHLGMDRTHGEFTFSHVFDSSVQQNEIFASTTLDLIKEFISGRNVLLFSYGVTNAGKTYTIQGSLSDPGIIPRTLMTLFSFVGDCLYTDACFIPKFFNDAFFGDDTVIKSILQKKEQLLQLSEVEDLDIFLSETNLVKSGSESSLASTSSGTSENENCLRDVPVKTDGSFAGFKYLIWISFAEIYNEYVYDLLDLAPNSKNKRRIPLKLSEDNRGLVYVKGTDY</sequence>
<dbReference type="GO" id="GO:0005524">
    <property type="term" value="F:ATP binding"/>
    <property type="evidence" value="ECO:0007669"/>
    <property type="project" value="UniProtKB-UniRule"/>
</dbReference>
<dbReference type="PANTHER" id="PTHR47970:SF29">
    <property type="entry name" value="KINESIN FAMILY MEMBER 20B"/>
    <property type="match status" value="1"/>
</dbReference>
<dbReference type="InterPro" id="IPR027417">
    <property type="entry name" value="P-loop_NTPase"/>
</dbReference>
<evidence type="ECO:0000313" key="11">
    <source>
        <dbReference type="Proteomes" id="UP000887565"/>
    </source>
</evidence>
<dbReference type="InterPro" id="IPR047149">
    <property type="entry name" value="KIF11-like"/>
</dbReference>
<keyword evidence="5 9" id="KW-0067">ATP-binding</keyword>
<evidence type="ECO:0000313" key="12">
    <source>
        <dbReference type="WBParaSite" id="nRc.2.0.1.t05008-RA"/>
    </source>
</evidence>
<keyword evidence="6" id="KW-0175">Coiled coil</keyword>
<dbReference type="Proteomes" id="UP000887565">
    <property type="component" value="Unplaced"/>
</dbReference>
<evidence type="ECO:0000256" key="9">
    <source>
        <dbReference type="PROSITE-ProRule" id="PRU00283"/>
    </source>
</evidence>
<keyword evidence="2" id="KW-0963">Cytoplasm</keyword>
<evidence type="ECO:0000256" key="7">
    <source>
        <dbReference type="ARBA" id="ARBA00023175"/>
    </source>
</evidence>
<dbReference type="GO" id="GO:0008574">
    <property type="term" value="F:plus-end-directed microtubule motor activity"/>
    <property type="evidence" value="ECO:0007669"/>
    <property type="project" value="TreeGrafter"/>
</dbReference>
<accession>A0A915HSW2</accession>
<evidence type="ECO:0000256" key="8">
    <source>
        <dbReference type="ARBA" id="ARBA00023212"/>
    </source>
</evidence>
<name>A0A915HSW2_ROMCU</name>
<dbReference type="SMART" id="SM00129">
    <property type="entry name" value="KISc"/>
    <property type="match status" value="1"/>
</dbReference>
<evidence type="ECO:0000256" key="2">
    <source>
        <dbReference type="ARBA" id="ARBA00022490"/>
    </source>
</evidence>
<protein>
    <submittedName>
        <fullName evidence="12">Kinesin motor domain-containing protein</fullName>
    </submittedName>
</protein>
<dbReference type="GO" id="GO:0051231">
    <property type="term" value="P:spindle elongation"/>
    <property type="evidence" value="ECO:0007669"/>
    <property type="project" value="TreeGrafter"/>
</dbReference>
<reference evidence="12" key="1">
    <citation type="submission" date="2022-11" db="UniProtKB">
        <authorList>
            <consortium name="WormBaseParasite"/>
        </authorList>
    </citation>
    <scope>IDENTIFICATION</scope>
</reference>
<comment type="subcellular location">
    <subcellularLocation>
        <location evidence="1">Cytoplasm</location>
        <location evidence="1">Cytoskeleton</location>
        <location evidence="1">Spindle</location>
    </subcellularLocation>
</comment>
<keyword evidence="7 9" id="KW-0505">Motor protein</keyword>
<evidence type="ECO:0000256" key="4">
    <source>
        <dbReference type="ARBA" id="ARBA00022741"/>
    </source>
</evidence>
<keyword evidence="3" id="KW-0597">Phosphoprotein</keyword>
<comment type="similarity">
    <text evidence="9">Belongs to the TRAFAC class myosin-kinesin ATPase superfamily. Kinesin family.</text>
</comment>
<dbReference type="InterPro" id="IPR036961">
    <property type="entry name" value="Kinesin_motor_dom_sf"/>
</dbReference>
<dbReference type="GO" id="GO:0005634">
    <property type="term" value="C:nucleus"/>
    <property type="evidence" value="ECO:0007669"/>
    <property type="project" value="TreeGrafter"/>
</dbReference>
<evidence type="ECO:0000259" key="10">
    <source>
        <dbReference type="PROSITE" id="PS50067"/>
    </source>
</evidence>
<organism evidence="11 12">
    <name type="scientific">Romanomermis culicivorax</name>
    <name type="common">Nematode worm</name>
    <dbReference type="NCBI Taxonomy" id="13658"/>
    <lineage>
        <taxon>Eukaryota</taxon>
        <taxon>Metazoa</taxon>
        <taxon>Ecdysozoa</taxon>
        <taxon>Nematoda</taxon>
        <taxon>Enoplea</taxon>
        <taxon>Dorylaimia</taxon>
        <taxon>Mermithida</taxon>
        <taxon>Mermithoidea</taxon>
        <taxon>Mermithidae</taxon>
        <taxon>Romanomermis</taxon>
    </lineage>
</organism>
<dbReference type="Pfam" id="PF00225">
    <property type="entry name" value="Kinesin"/>
    <property type="match status" value="1"/>
</dbReference>
<dbReference type="PANTHER" id="PTHR47970">
    <property type="entry name" value="KINESIN-LIKE PROTEIN KIF11"/>
    <property type="match status" value="1"/>
</dbReference>
<keyword evidence="4 9" id="KW-0547">Nucleotide-binding</keyword>
<dbReference type="WBParaSite" id="nRc.2.0.1.t05008-RA">
    <property type="protein sequence ID" value="nRc.2.0.1.t05008-RA"/>
    <property type="gene ID" value="nRc.2.0.1.g05008"/>
</dbReference>
<dbReference type="GO" id="GO:0008017">
    <property type="term" value="F:microtubule binding"/>
    <property type="evidence" value="ECO:0007669"/>
    <property type="project" value="InterPro"/>
</dbReference>
<evidence type="ECO:0000256" key="3">
    <source>
        <dbReference type="ARBA" id="ARBA00022553"/>
    </source>
</evidence>
<proteinExistence type="inferred from homology"/>
<evidence type="ECO:0000256" key="1">
    <source>
        <dbReference type="ARBA" id="ARBA00004186"/>
    </source>
</evidence>
<dbReference type="InterPro" id="IPR001752">
    <property type="entry name" value="Kinesin_motor_dom"/>
</dbReference>